<comment type="caution">
    <text evidence="1">The sequence shown here is derived from an EMBL/GenBank/DDBJ whole genome shotgun (WGS) entry which is preliminary data.</text>
</comment>
<protein>
    <submittedName>
        <fullName evidence="1">Uncharacterized protein</fullName>
    </submittedName>
</protein>
<keyword evidence="2" id="KW-1185">Reference proteome</keyword>
<sequence>MSNYLENLHDLSHFKHETFSVLQYAMDFGTISKKSLKRITKWKATYFTHPASYYPAPRTSMSFSAAKLMISLTAETIPKETEIVKEWAEHYRTVKKRTARSETTKDKAGALPPAVCKKAKSGTWIGVSFPDSRVESLTTSVSHELVLRSFYLSKPTQASPRRLQ</sequence>
<organism evidence="1 2">
    <name type="scientific">Pocillopora damicornis</name>
    <name type="common">Cauliflower coral</name>
    <name type="synonym">Millepora damicornis</name>
    <dbReference type="NCBI Taxonomy" id="46731"/>
    <lineage>
        <taxon>Eukaryota</taxon>
        <taxon>Metazoa</taxon>
        <taxon>Cnidaria</taxon>
        <taxon>Anthozoa</taxon>
        <taxon>Hexacorallia</taxon>
        <taxon>Scleractinia</taxon>
        <taxon>Astrocoeniina</taxon>
        <taxon>Pocilloporidae</taxon>
        <taxon>Pocillopora</taxon>
    </lineage>
</organism>
<dbReference type="Proteomes" id="UP000275408">
    <property type="component" value="Unassembled WGS sequence"/>
</dbReference>
<proteinExistence type="predicted"/>
<reference evidence="1 2" key="1">
    <citation type="journal article" date="2018" name="Sci. Rep.">
        <title>Comparative analysis of the Pocillopora damicornis genome highlights role of immune system in coral evolution.</title>
        <authorList>
            <person name="Cunning R."/>
            <person name="Bay R.A."/>
            <person name="Gillette P."/>
            <person name="Baker A.C."/>
            <person name="Traylor-Knowles N."/>
        </authorList>
    </citation>
    <scope>NUCLEOTIDE SEQUENCE [LARGE SCALE GENOMIC DNA]</scope>
    <source>
        <strain evidence="1">RSMAS</strain>
        <tissue evidence="1">Whole animal</tissue>
    </source>
</reference>
<evidence type="ECO:0000313" key="2">
    <source>
        <dbReference type="Proteomes" id="UP000275408"/>
    </source>
</evidence>
<name>A0A3M6TEB8_POCDA</name>
<evidence type="ECO:0000313" key="1">
    <source>
        <dbReference type="EMBL" id="RMX39736.1"/>
    </source>
</evidence>
<dbReference type="OrthoDB" id="5990150at2759"/>
<dbReference type="AlphaFoldDB" id="A0A3M6TEB8"/>
<gene>
    <name evidence="1" type="ORF">pdam_00022300</name>
</gene>
<dbReference type="EMBL" id="RCHS01003788">
    <property type="protein sequence ID" value="RMX39736.1"/>
    <property type="molecule type" value="Genomic_DNA"/>
</dbReference>
<accession>A0A3M6TEB8</accession>